<proteinExistence type="predicted"/>
<evidence type="ECO:0000313" key="2">
    <source>
        <dbReference type="EMBL" id="CAL4063593.1"/>
    </source>
</evidence>
<feature type="compositionally biased region" description="Polar residues" evidence="1">
    <location>
        <begin position="119"/>
        <end position="140"/>
    </location>
</feature>
<evidence type="ECO:0000313" key="3">
    <source>
        <dbReference type="Proteomes" id="UP001497623"/>
    </source>
</evidence>
<evidence type="ECO:0000256" key="1">
    <source>
        <dbReference type="SAM" id="MobiDB-lite"/>
    </source>
</evidence>
<keyword evidence="3" id="KW-1185">Reference proteome</keyword>
<organism evidence="2 3">
    <name type="scientific">Meganyctiphanes norvegica</name>
    <name type="common">Northern krill</name>
    <name type="synonym">Thysanopoda norvegica</name>
    <dbReference type="NCBI Taxonomy" id="48144"/>
    <lineage>
        <taxon>Eukaryota</taxon>
        <taxon>Metazoa</taxon>
        <taxon>Ecdysozoa</taxon>
        <taxon>Arthropoda</taxon>
        <taxon>Crustacea</taxon>
        <taxon>Multicrustacea</taxon>
        <taxon>Malacostraca</taxon>
        <taxon>Eumalacostraca</taxon>
        <taxon>Eucarida</taxon>
        <taxon>Euphausiacea</taxon>
        <taxon>Euphausiidae</taxon>
        <taxon>Meganyctiphanes</taxon>
    </lineage>
</organism>
<reference evidence="2 3" key="1">
    <citation type="submission" date="2024-05" db="EMBL/GenBank/DDBJ databases">
        <authorList>
            <person name="Wallberg A."/>
        </authorList>
    </citation>
    <scope>NUCLEOTIDE SEQUENCE [LARGE SCALE GENOMIC DNA]</scope>
</reference>
<gene>
    <name evidence="2" type="ORF">MNOR_LOCUS3478</name>
</gene>
<feature type="non-terminal residue" evidence="2">
    <location>
        <position position="147"/>
    </location>
</feature>
<feature type="region of interest" description="Disordered" evidence="1">
    <location>
        <begin position="80"/>
        <end position="147"/>
    </location>
</feature>
<dbReference type="AlphaFoldDB" id="A0AAV2PUM4"/>
<protein>
    <submittedName>
        <fullName evidence="2">Uncharacterized protein</fullName>
    </submittedName>
</protein>
<accession>A0AAV2PUM4</accession>
<feature type="compositionally biased region" description="Low complexity" evidence="1">
    <location>
        <begin position="1"/>
        <end position="12"/>
    </location>
</feature>
<feature type="region of interest" description="Disordered" evidence="1">
    <location>
        <begin position="1"/>
        <end position="55"/>
    </location>
</feature>
<name>A0AAV2PUM4_MEGNR</name>
<dbReference type="Proteomes" id="UP001497623">
    <property type="component" value="Unassembled WGS sequence"/>
</dbReference>
<dbReference type="EMBL" id="CAXKWB010001188">
    <property type="protein sequence ID" value="CAL4063593.1"/>
    <property type="molecule type" value="Genomic_DNA"/>
</dbReference>
<sequence length="147" mass="16174">MDAAAAATAAATPPVEAGERRRQDVLLQRQGQRDLGRRHRRRRQDTVSDVGPETSQLVPLITHVEASSWQGFITQLQSTVVSNDMQDPQESQLQDDEEEQGHFDVAADIGPRGDGVAPTSPSRRTLASSLPHQRTLSPDSCSIRRVR</sequence>
<comment type="caution">
    <text evidence="2">The sequence shown here is derived from an EMBL/GenBank/DDBJ whole genome shotgun (WGS) entry which is preliminary data.</text>
</comment>